<protein>
    <submittedName>
        <fullName evidence="2">Uncharacterized protein</fullName>
    </submittedName>
</protein>
<feature type="compositionally biased region" description="Low complexity" evidence="1">
    <location>
        <begin position="77"/>
        <end position="91"/>
    </location>
</feature>
<feature type="compositionally biased region" description="Basic and acidic residues" evidence="1">
    <location>
        <begin position="24"/>
        <end position="65"/>
    </location>
</feature>
<feature type="compositionally biased region" description="Basic and acidic residues" evidence="1">
    <location>
        <begin position="1"/>
        <end position="14"/>
    </location>
</feature>
<organism evidence="2 3">
    <name type="scientific">Cryobacterium sinapicolor</name>
    <dbReference type="NCBI Taxonomy" id="1259236"/>
    <lineage>
        <taxon>Bacteria</taxon>
        <taxon>Bacillati</taxon>
        <taxon>Actinomycetota</taxon>
        <taxon>Actinomycetes</taxon>
        <taxon>Micrococcales</taxon>
        <taxon>Microbacteriaceae</taxon>
        <taxon>Cryobacterium</taxon>
    </lineage>
</organism>
<proteinExistence type="predicted"/>
<evidence type="ECO:0000313" key="3">
    <source>
        <dbReference type="Proteomes" id="UP000297853"/>
    </source>
</evidence>
<sequence>MIHRLLPERRDPPGHRCPTTPRSDQSRSDQSRSDQSRSDQSRSDQSHSDQSRSDQSRSDQSRSDQHGCPTAPSGDTSPRSVGSGWVGSGRVALAGSARA</sequence>
<dbReference type="EMBL" id="SOGQ01000016">
    <property type="protein sequence ID" value="TFD03236.1"/>
    <property type="molecule type" value="Genomic_DNA"/>
</dbReference>
<gene>
    <name evidence="2" type="ORF">E3T28_03700</name>
</gene>
<name>A0ABY2JE18_9MICO</name>
<dbReference type="Proteomes" id="UP000297853">
    <property type="component" value="Unassembled WGS sequence"/>
</dbReference>
<reference evidence="2 3" key="1">
    <citation type="submission" date="2019-03" db="EMBL/GenBank/DDBJ databases">
        <title>Genomics of glacier-inhabiting Cryobacterium strains.</title>
        <authorList>
            <person name="Liu Q."/>
            <person name="Xin Y.-H."/>
        </authorList>
    </citation>
    <scope>NUCLEOTIDE SEQUENCE [LARGE SCALE GENOMIC DNA]</scope>
    <source>
        <strain evidence="2 3">TMT1-23-1</strain>
    </source>
</reference>
<evidence type="ECO:0000313" key="2">
    <source>
        <dbReference type="EMBL" id="TFD03236.1"/>
    </source>
</evidence>
<keyword evidence="3" id="KW-1185">Reference proteome</keyword>
<comment type="caution">
    <text evidence="2">The sequence shown here is derived from an EMBL/GenBank/DDBJ whole genome shotgun (WGS) entry which is preliminary data.</text>
</comment>
<evidence type="ECO:0000256" key="1">
    <source>
        <dbReference type="SAM" id="MobiDB-lite"/>
    </source>
</evidence>
<feature type="region of interest" description="Disordered" evidence="1">
    <location>
        <begin position="1"/>
        <end position="99"/>
    </location>
</feature>
<accession>A0ABY2JE18</accession>